<dbReference type="GO" id="GO:0006048">
    <property type="term" value="P:UDP-N-acetylglucosamine biosynthetic process"/>
    <property type="evidence" value="ECO:0007669"/>
    <property type="project" value="TreeGrafter"/>
</dbReference>
<dbReference type="PANTHER" id="PTHR11952">
    <property type="entry name" value="UDP- GLUCOSE PYROPHOSPHORYLASE"/>
    <property type="match status" value="1"/>
</dbReference>
<proteinExistence type="inferred from homology"/>
<dbReference type="InterPro" id="IPR002618">
    <property type="entry name" value="UDPGP_fam"/>
</dbReference>
<evidence type="ECO:0000256" key="2">
    <source>
        <dbReference type="ARBA" id="ARBA00001946"/>
    </source>
</evidence>
<keyword evidence="3" id="KW-0808">Transferase</keyword>
<evidence type="ECO:0000256" key="6">
    <source>
        <dbReference type="ARBA" id="ARBA00039080"/>
    </source>
</evidence>
<organism evidence="8">
    <name type="scientific">Blastocystis hominis</name>
    <dbReference type="NCBI Taxonomy" id="12968"/>
    <lineage>
        <taxon>Eukaryota</taxon>
        <taxon>Sar</taxon>
        <taxon>Stramenopiles</taxon>
        <taxon>Bigyra</taxon>
        <taxon>Opalozoa</taxon>
        <taxon>Opalinata</taxon>
        <taxon>Blastocystidae</taxon>
        <taxon>Blastocystis</taxon>
    </lineage>
</organism>
<dbReference type="InParanoid" id="D8M0I5"/>
<reference evidence="8" key="1">
    <citation type="submission" date="2010-02" db="EMBL/GenBank/DDBJ databases">
        <title>Sequencing and annotation of the Blastocystis hominis genome.</title>
        <authorList>
            <person name="Wincker P."/>
        </authorList>
    </citation>
    <scope>NUCLEOTIDE SEQUENCE</scope>
    <source>
        <strain evidence="8">Singapore isolate B</strain>
    </source>
</reference>
<accession>D8M0I5</accession>
<sequence>MSDSLFSILSSIHQETLLQYLDEKQQRNLYYDLTQFNKIYPGGIYSYINNAVNLLDDSLSGNKQISSIDIPTGKDLNIENEEFEELEKIGRDALQTCCFAIVGGGIGERLHSKKAKLCLTSSLVSGQSFLELYCCFFHSIETQYDCTVPIAIMTSQGTHNQILSELESHDFFGLDKDNITLMRQVEVPSIVDMKGTLALKPDGHLLLKPHGHGDIHTLLYQVDRFVLVLMQNNLPQRWLEMGKRHIIFMQDTNILSLFGFAPLLGVSIQSSLDFSSLGIVRKPGEKIGSICRLEYPDSRKLTCNIEYNEFETLLRRLTGEGDEPNDNGNSSYPGNINILCASIESYNRILLQTHGSIPEFINPKFADASHRFFSSPARLECMMQDLPKIMTQKETVGYCSLPRWICFSAAKNSFENATIQESKTGFGESMFSAEEDYYKWFRKVGRKFGIDVGTKEWDDSVTPAHGLPQLPLLALSPQAVLTVSDMKKRFSGEITMSPTSLVYIDGTDVTLENVSVDGALVVRACPQAKVVIRNIAVQNKGWKFEHCASDPSRS</sequence>
<dbReference type="InterPro" id="IPR029044">
    <property type="entry name" value="Nucleotide-diphossugar_trans"/>
</dbReference>
<evidence type="ECO:0000256" key="5">
    <source>
        <dbReference type="ARBA" id="ARBA00038047"/>
    </source>
</evidence>
<evidence type="ECO:0000256" key="4">
    <source>
        <dbReference type="ARBA" id="ARBA00022695"/>
    </source>
</evidence>
<dbReference type="OMA" id="FAGWPES"/>
<comment type="cofactor">
    <cofactor evidence="2">
        <name>Mg(2+)</name>
        <dbReference type="ChEBI" id="CHEBI:18420"/>
    </cofactor>
</comment>
<comment type="catalytic activity">
    <reaction evidence="7">
        <text>a monosaccharide 1-phosphate + UTP + H(+) = a UDP-monosaccharide + diphosphate</text>
        <dbReference type="Rhea" id="RHEA:13205"/>
        <dbReference type="ChEBI" id="CHEBI:15378"/>
        <dbReference type="ChEBI" id="CHEBI:33019"/>
        <dbReference type="ChEBI" id="CHEBI:46398"/>
        <dbReference type="ChEBI" id="CHEBI:140358"/>
        <dbReference type="ChEBI" id="CHEBI:140359"/>
        <dbReference type="EC" id="2.7.7.64"/>
    </reaction>
</comment>
<dbReference type="Gene3D" id="3.90.550.10">
    <property type="entry name" value="Spore Coat Polysaccharide Biosynthesis Protein SpsA, Chain A"/>
    <property type="match status" value="1"/>
</dbReference>
<dbReference type="Gene3D" id="2.160.10.30">
    <property type="match status" value="1"/>
</dbReference>
<comment type="cofactor">
    <cofactor evidence="1">
        <name>Mn(2+)</name>
        <dbReference type="ChEBI" id="CHEBI:29035"/>
    </cofactor>
</comment>
<evidence type="ECO:0000313" key="8">
    <source>
        <dbReference type="EMBL" id="CBK21574.2"/>
    </source>
</evidence>
<dbReference type="Pfam" id="PF01704">
    <property type="entry name" value="UDPGP"/>
    <property type="match status" value="1"/>
</dbReference>
<dbReference type="EMBL" id="FN668643">
    <property type="protein sequence ID" value="CBK21574.2"/>
    <property type="molecule type" value="Genomic_DNA"/>
</dbReference>
<evidence type="ECO:0000256" key="1">
    <source>
        <dbReference type="ARBA" id="ARBA00001936"/>
    </source>
</evidence>
<dbReference type="GeneID" id="24918951"/>
<dbReference type="InterPro" id="IPR039741">
    <property type="entry name" value="UDP-sugar_pyrophosphorylase"/>
</dbReference>
<evidence type="ECO:0000256" key="7">
    <source>
        <dbReference type="ARBA" id="ARBA00048259"/>
    </source>
</evidence>
<dbReference type="EC" id="2.7.7.64" evidence="6"/>
<evidence type="ECO:0000313" key="9">
    <source>
        <dbReference type="Proteomes" id="UP000008312"/>
    </source>
</evidence>
<dbReference type="GO" id="GO:0003977">
    <property type="term" value="F:UDP-N-acetylglucosamine diphosphorylase activity"/>
    <property type="evidence" value="ECO:0007669"/>
    <property type="project" value="TreeGrafter"/>
</dbReference>
<dbReference type="GO" id="GO:0051748">
    <property type="term" value="F:UTP-monosaccharide-1-phosphate uridylyltransferase activity"/>
    <property type="evidence" value="ECO:0007669"/>
    <property type="project" value="UniProtKB-EC"/>
</dbReference>
<comment type="similarity">
    <text evidence="5">Belongs to the USP family.</text>
</comment>
<dbReference type="FunCoup" id="D8M0I5">
    <property type="interactions" value="13"/>
</dbReference>
<gene>
    <name evidence="8" type="ORF">GSBLH_T00001720001</name>
</gene>
<name>D8M0I5_BLAHO</name>
<keyword evidence="9" id="KW-1185">Reference proteome</keyword>
<dbReference type="PANTHER" id="PTHR11952:SF9">
    <property type="entry name" value="UDP-SUGAR PYROPHOSPHORYLASE"/>
    <property type="match status" value="1"/>
</dbReference>
<evidence type="ECO:0000256" key="3">
    <source>
        <dbReference type="ARBA" id="ARBA00022679"/>
    </source>
</evidence>
<dbReference type="RefSeq" id="XP_012895622.1">
    <property type="nucleotide sequence ID" value="XM_013040168.1"/>
</dbReference>
<dbReference type="OrthoDB" id="532420at2759"/>
<keyword evidence="4" id="KW-0548">Nucleotidyltransferase</keyword>
<dbReference type="AlphaFoldDB" id="D8M0I5"/>
<dbReference type="SUPFAM" id="SSF53448">
    <property type="entry name" value="Nucleotide-diphospho-sugar transferases"/>
    <property type="match status" value="1"/>
</dbReference>
<dbReference type="Proteomes" id="UP000008312">
    <property type="component" value="Unassembled WGS sequence"/>
</dbReference>
<protein>
    <recommendedName>
        <fullName evidence="6">UTP-monosaccharide-1-phosphate uridylyltransferase</fullName>
        <ecNumber evidence="6">2.7.7.64</ecNumber>
    </recommendedName>
</protein>